<evidence type="ECO:0000313" key="4">
    <source>
        <dbReference type="EMBL" id="AOA57395.1"/>
    </source>
</evidence>
<dbReference type="PANTHER" id="PTHR30055">
    <property type="entry name" value="HTH-TYPE TRANSCRIPTIONAL REGULATOR RUTR"/>
    <property type="match status" value="1"/>
</dbReference>
<dbReference type="Proteomes" id="UP000093391">
    <property type="component" value="Chromosome"/>
</dbReference>
<dbReference type="InterPro" id="IPR050109">
    <property type="entry name" value="HTH-type_TetR-like_transc_reg"/>
</dbReference>
<name>A0A1B2LWT2_9GAMM</name>
<sequence length="184" mass="21440">MNKRLDQAQYNREQLLNAALHVFRQHGIHAPLQRIIDQAQVGRATFYRNFADRRALVLAMMQHALQRLDSKAQYYSQFPDGFIRLIESHVHNLPYLTALMEYWRVIPRDDPDLQRLFAQRDQILQPLIEQAIAHGVCRPDLTTEDYGMISAILRASFQGLNEPEQIQLAKRALELLIHGIRAYP</sequence>
<dbReference type="PANTHER" id="PTHR30055:SF223">
    <property type="entry name" value="HTH-TYPE TRANSCRIPTIONAL REGULATOR UIDR"/>
    <property type="match status" value="1"/>
</dbReference>
<dbReference type="PRINTS" id="PR00455">
    <property type="entry name" value="HTHTETR"/>
</dbReference>
<evidence type="ECO:0000256" key="2">
    <source>
        <dbReference type="PROSITE-ProRule" id="PRU00335"/>
    </source>
</evidence>
<dbReference type="InterPro" id="IPR001647">
    <property type="entry name" value="HTH_TetR"/>
</dbReference>
<reference evidence="4 5" key="1">
    <citation type="submission" date="2016-08" db="EMBL/GenBank/DDBJ databases">
        <authorList>
            <person name="Seilhamer J.J."/>
        </authorList>
    </citation>
    <scope>NUCLEOTIDE SEQUENCE [LARGE SCALE GENOMIC DNA]</scope>
    <source>
        <strain evidence="4 5">BRTC-1</strain>
    </source>
</reference>
<evidence type="ECO:0000256" key="1">
    <source>
        <dbReference type="ARBA" id="ARBA00023125"/>
    </source>
</evidence>
<dbReference type="STRING" id="1789224.BFG52_02810"/>
<dbReference type="RefSeq" id="WP_067552360.1">
    <property type="nucleotide sequence ID" value="NZ_CP016895.1"/>
</dbReference>
<evidence type="ECO:0000259" key="3">
    <source>
        <dbReference type="PROSITE" id="PS50977"/>
    </source>
</evidence>
<dbReference type="InterPro" id="IPR009057">
    <property type="entry name" value="Homeodomain-like_sf"/>
</dbReference>
<proteinExistence type="predicted"/>
<dbReference type="SUPFAM" id="SSF46689">
    <property type="entry name" value="Homeodomain-like"/>
    <property type="match status" value="1"/>
</dbReference>
<gene>
    <name evidence="4" type="ORF">BFG52_02810</name>
</gene>
<keyword evidence="1 2" id="KW-0238">DNA-binding</keyword>
<dbReference type="InterPro" id="IPR036271">
    <property type="entry name" value="Tet_transcr_reg_TetR-rel_C_sf"/>
</dbReference>
<dbReference type="PROSITE" id="PS50977">
    <property type="entry name" value="HTH_TETR_2"/>
    <property type="match status" value="1"/>
</dbReference>
<protein>
    <submittedName>
        <fullName evidence="4">TetR family transcriptional regulator</fullName>
    </submittedName>
</protein>
<feature type="DNA-binding region" description="H-T-H motif" evidence="2">
    <location>
        <begin position="31"/>
        <end position="50"/>
    </location>
</feature>
<dbReference type="Gene3D" id="1.10.357.10">
    <property type="entry name" value="Tetracycline Repressor, domain 2"/>
    <property type="match status" value="1"/>
</dbReference>
<dbReference type="SUPFAM" id="SSF48498">
    <property type="entry name" value="Tetracyclin repressor-like, C-terminal domain"/>
    <property type="match status" value="1"/>
</dbReference>
<evidence type="ECO:0000313" key="5">
    <source>
        <dbReference type="Proteomes" id="UP000093391"/>
    </source>
</evidence>
<dbReference type="EMBL" id="CP016895">
    <property type="protein sequence ID" value="AOA57395.1"/>
    <property type="molecule type" value="Genomic_DNA"/>
</dbReference>
<feature type="domain" description="HTH tetR-type" evidence="3">
    <location>
        <begin position="9"/>
        <end position="68"/>
    </location>
</feature>
<keyword evidence="5" id="KW-1185">Reference proteome</keyword>
<dbReference type="AlphaFoldDB" id="A0A1B2LWT2"/>
<organism evidence="4 5">
    <name type="scientific">Acinetobacter larvae</name>
    <dbReference type="NCBI Taxonomy" id="1789224"/>
    <lineage>
        <taxon>Bacteria</taxon>
        <taxon>Pseudomonadati</taxon>
        <taxon>Pseudomonadota</taxon>
        <taxon>Gammaproteobacteria</taxon>
        <taxon>Moraxellales</taxon>
        <taxon>Moraxellaceae</taxon>
        <taxon>Acinetobacter</taxon>
    </lineage>
</organism>
<dbReference type="GO" id="GO:0003700">
    <property type="term" value="F:DNA-binding transcription factor activity"/>
    <property type="evidence" value="ECO:0007669"/>
    <property type="project" value="TreeGrafter"/>
</dbReference>
<dbReference type="OrthoDB" id="63332at2"/>
<accession>A0A1B2LWT2</accession>
<dbReference type="GO" id="GO:0000976">
    <property type="term" value="F:transcription cis-regulatory region binding"/>
    <property type="evidence" value="ECO:0007669"/>
    <property type="project" value="TreeGrafter"/>
</dbReference>
<dbReference type="Pfam" id="PF00440">
    <property type="entry name" value="TetR_N"/>
    <property type="match status" value="1"/>
</dbReference>
<dbReference type="KEGG" id="ala:BFG52_02810"/>